<dbReference type="PANTHER" id="PTHR36166:SF1">
    <property type="entry name" value="SRPBCC DOMAIN-CONTAINING PROTEIN"/>
    <property type="match status" value="1"/>
</dbReference>
<dbReference type="RefSeq" id="WP_246370592.1">
    <property type="nucleotide sequence ID" value="NZ_JACIDK010000002.1"/>
</dbReference>
<name>A0A839ZY64_9CAUL</name>
<protein>
    <recommendedName>
        <fullName evidence="3">SRPBCC domain-containing protein</fullName>
    </recommendedName>
</protein>
<dbReference type="CDD" id="cd07822">
    <property type="entry name" value="SRPBCC_4"/>
    <property type="match status" value="1"/>
</dbReference>
<gene>
    <name evidence="1" type="ORF">GGQ61_001775</name>
</gene>
<reference evidence="1 2" key="1">
    <citation type="submission" date="2020-08" db="EMBL/GenBank/DDBJ databases">
        <title>Genomic Encyclopedia of Type Strains, Phase IV (KMG-IV): sequencing the most valuable type-strain genomes for metagenomic binning, comparative biology and taxonomic classification.</title>
        <authorList>
            <person name="Goeker M."/>
        </authorList>
    </citation>
    <scope>NUCLEOTIDE SEQUENCE [LARGE SCALE GENOMIC DNA]</scope>
    <source>
        <strain evidence="1 2">DSM 21793</strain>
    </source>
</reference>
<dbReference type="AlphaFoldDB" id="A0A839ZY64"/>
<dbReference type="Proteomes" id="UP000530564">
    <property type="component" value="Unassembled WGS sequence"/>
</dbReference>
<organism evidence="1 2">
    <name type="scientific">Phenylobacterium haematophilum</name>
    <dbReference type="NCBI Taxonomy" id="98513"/>
    <lineage>
        <taxon>Bacteria</taxon>
        <taxon>Pseudomonadati</taxon>
        <taxon>Pseudomonadota</taxon>
        <taxon>Alphaproteobacteria</taxon>
        <taxon>Caulobacterales</taxon>
        <taxon>Caulobacteraceae</taxon>
        <taxon>Phenylobacterium</taxon>
    </lineage>
</organism>
<evidence type="ECO:0000313" key="1">
    <source>
        <dbReference type="EMBL" id="MBB3891058.1"/>
    </source>
</evidence>
<keyword evidence="2" id="KW-1185">Reference proteome</keyword>
<evidence type="ECO:0000313" key="2">
    <source>
        <dbReference type="Proteomes" id="UP000530564"/>
    </source>
</evidence>
<evidence type="ECO:0008006" key="3">
    <source>
        <dbReference type="Google" id="ProtNLM"/>
    </source>
</evidence>
<dbReference type="InterPro" id="IPR019587">
    <property type="entry name" value="Polyketide_cyclase/dehydratase"/>
</dbReference>
<dbReference type="Pfam" id="PF10604">
    <property type="entry name" value="Polyketide_cyc2"/>
    <property type="match status" value="1"/>
</dbReference>
<dbReference type="SUPFAM" id="SSF55961">
    <property type="entry name" value="Bet v1-like"/>
    <property type="match status" value="1"/>
</dbReference>
<dbReference type="InterPro" id="IPR023393">
    <property type="entry name" value="START-like_dom_sf"/>
</dbReference>
<accession>A0A839ZY64</accession>
<comment type="caution">
    <text evidence="1">The sequence shown here is derived from an EMBL/GenBank/DDBJ whole genome shotgun (WGS) entry which is preliminary data.</text>
</comment>
<dbReference type="Gene3D" id="3.30.530.20">
    <property type="match status" value="1"/>
</dbReference>
<proteinExistence type="predicted"/>
<dbReference type="PANTHER" id="PTHR36166">
    <property type="entry name" value="CHROMOSOME 9, WHOLE GENOME SHOTGUN SEQUENCE"/>
    <property type="match status" value="1"/>
</dbReference>
<dbReference type="EMBL" id="JACIDK010000002">
    <property type="protein sequence ID" value="MBB3891058.1"/>
    <property type="molecule type" value="Genomic_DNA"/>
</dbReference>
<sequence>MGLGPKTQNNMFTPGKGLKFKPAASAGPPGVRVEHRIGIQAPVETIWEILYDVERWHEWNPLYTKAEGAVRTGGQLTLTLALEGEAPRVIQPVVYEWVPHDQIHWRLKMLGGLVSNIRFLELEKLDTASTIFSNGELIGGLLGPTVARRMGRKIYRGFQAMSEALKARAEAQWRAEGGAPTSEP</sequence>